<feature type="region of interest" description="Disordered" evidence="1">
    <location>
        <begin position="1"/>
        <end position="37"/>
    </location>
</feature>
<proteinExistence type="predicted"/>
<evidence type="ECO:0000313" key="2">
    <source>
        <dbReference type="EMBL" id="VEL18538.1"/>
    </source>
</evidence>
<dbReference type="OrthoDB" id="10255185at2759"/>
<dbReference type="PANTHER" id="PTHR13555">
    <property type="entry name" value="C2H2 ZINC FINGER CGI-62-RELATED"/>
    <property type="match status" value="1"/>
</dbReference>
<protein>
    <submittedName>
        <fullName evidence="2">Uncharacterized protein</fullName>
    </submittedName>
</protein>
<comment type="caution">
    <text evidence="2">The sequence shown here is derived from an EMBL/GenBank/DDBJ whole genome shotgun (WGS) entry which is preliminary data.</text>
</comment>
<dbReference type="EMBL" id="CAAALY010037444">
    <property type="protein sequence ID" value="VEL18538.1"/>
    <property type="molecule type" value="Genomic_DNA"/>
</dbReference>
<sequence>MKTSKKKRKMFDSGKQRIITNDQVSDRDYKPHRVAQRSVNDPRLLQAVSKKHNWRAKHEEFIRTIHAAKAYNSAVSRGVPPPPPPPPTINPGKTTFSASIVKEDLARKRLNAISLFARSSMQDFLIVAQRMREESGSP</sequence>
<dbReference type="Proteomes" id="UP000784294">
    <property type="component" value="Unassembled WGS sequence"/>
</dbReference>
<accession>A0A3S5BBI0</accession>
<evidence type="ECO:0000256" key="1">
    <source>
        <dbReference type="SAM" id="MobiDB-lite"/>
    </source>
</evidence>
<organism evidence="2 3">
    <name type="scientific">Protopolystoma xenopodis</name>
    <dbReference type="NCBI Taxonomy" id="117903"/>
    <lineage>
        <taxon>Eukaryota</taxon>
        <taxon>Metazoa</taxon>
        <taxon>Spiralia</taxon>
        <taxon>Lophotrochozoa</taxon>
        <taxon>Platyhelminthes</taxon>
        <taxon>Monogenea</taxon>
        <taxon>Polyopisthocotylea</taxon>
        <taxon>Polystomatidea</taxon>
        <taxon>Polystomatidae</taxon>
        <taxon>Protopolystoma</taxon>
    </lineage>
</organism>
<gene>
    <name evidence="2" type="ORF">PXEA_LOCUS11978</name>
</gene>
<evidence type="ECO:0000313" key="3">
    <source>
        <dbReference type="Proteomes" id="UP000784294"/>
    </source>
</evidence>
<dbReference type="AlphaFoldDB" id="A0A3S5BBI0"/>
<keyword evidence="3" id="KW-1185">Reference proteome</keyword>
<dbReference type="InterPro" id="IPR026319">
    <property type="entry name" value="ZC2HC1A/B-like"/>
</dbReference>
<reference evidence="2" key="1">
    <citation type="submission" date="2018-11" db="EMBL/GenBank/DDBJ databases">
        <authorList>
            <consortium name="Pathogen Informatics"/>
        </authorList>
    </citation>
    <scope>NUCLEOTIDE SEQUENCE</scope>
</reference>
<name>A0A3S5BBI0_9PLAT</name>